<comment type="similarity">
    <text evidence="18 19">Belongs to the papillomaviridae E7 protein family.</text>
</comment>
<protein>
    <recommendedName>
        <fullName evidence="18 19">Protein E7</fullName>
    </recommendedName>
</protein>
<evidence type="ECO:0000256" key="15">
    <source>
        <dbReference type="ARBA" id="ARBA00023258"/>
    </source>
</evidence>
<evidence type="ECO:0000256" key="16">
    <source>
        <dbReference type="ARBA" id="ARBA00023280"/>
    </source>
</evidence>
<evidence type="ECO:0000256" key="18">
    <source>
        <dbReference type="HAMAP-Rule" id="MF_04004"/>
    </source>
</evidence>
<comment type="function">
    <text evidence="19">E7 protein has both transforming and trans-activating activities.</text>
</comment>
<dbReference type="KEGG" id="vg:37620269"/>
<dbReference type="GO" id="GO:0003677">
    <property type="term" value="F:DNA binding"/>
    <property type="evidence" value="ECO:0007669"/>
    <property type="project" value="UniProtKB-UniRule"/>
</dbReference>
<feature type="short sequence motif" description="Nuclear export signal" evidence="18">
    <location>
        <begin position="67"/>
        <end position="75"/>
    </location>
</feature>
<evidence type="ECO:0000256" key="8">
    <source>
        <dbReference type="ARBA" id="ARBA00022830"/>
    </source>
</evidence>
<dbReference type="GO" id="GO:0042025">
    <property type="term" value="C:host cell nucleus"/>
    <property type="evidence" value="ECO:0007669"/>
    <property type="project" value="UniProtKB-SubCell"/>
</dbReference>
<keyword evidence="1 18" id="KW-1121">Modulation of host cell cycle by virus</keyword>
<keyword evidence="16 18" id="KW-0899">Viral immunoevasion</keyword>
<evidence type="ECO:0000256" key="9">
    <source>
        <dbReference type="ARBA" id="ARBA00022833"/>
    </source>
</evidence>
<evidence type="ECO:0000256" key="5">
    <source>
        <dbReference type="ARBA" id="ARBA00022632"/>
    </source>
</evidence>
<comment type="PTM">
    <text evidence="18">Highly phosphorylated.</text>
</comment>
<gene>
    <name evidence="18 20" type="primary">E7</name>
</gene>
<keyword evidence="4 18" id="KW-0945">Host-virus interaction</keyword>
<dbReference type="Proteomes" id="UP000241004">
    <property type="component" value="Segment"/>
</dbReference>
<dbReference type="GO" id="GO:0030430">
    <property type="term" value="C:host cell cytoplasm"/>
    <property type="evidence" value="ECO:0007669"/>
    <property type="project" value="UniProtKB-SubCell"/>
</dbReference>
<sequence length="96" mass="10447">MRGDKPTISDIALDLEQIVCPVSLECNETMSPEEAEAALQFPYRVATSCSGCNKELHLFVAATEEGIRSLEVSLIGDKLSLLCGRCARVIFSNGQR</sequence>
<dbReference type="GeneID" id="37620269"/>
<dbReference type="GO" id="GO:0039645">
    <property type="term" value="P:symbiont-mediated perturbation of host cell cycle G1/S transition checkpoint"/>
    <property type="evidence" value="ECO:0007669"/>
    <property type="project" value="UniProtKB-UniRule"/>
</dbReference>
<keyword evidence="2 18" id="KW-0244">Early protein</keyword>
<keyword evidence="6 18" id="KW-0479">Metal-binding</keyword>
<dbReference type="RefSeq" id="YP_009508773.1">
    <property type="nucleotide sequence ID" value="NC_039042.1"/>
</dbReference>
<dbReference type="GO" id="GO:0019904">
    <property type="term" value="F:protein domain specific binding"/>
    <property type="evidence" value="ECO:0007669"/>
    <property type="project" value="UniProtKB-UniRule"/>
</dbReference>
<evidence type="ECO:0000256" key="7">
    <source>
        <dbReference type="ARBA" id="ARBA00022771"/>
    </source>
</evidence>
<keyword evidence="12 18" id="KW-0010">Activator</keyword>
<evidence type="ECO:0000256" key="4">
    <source>
        <dbReference type="ARBA" id="ARBA00022581"/>
    </source>
</evidence>
<evidence type="ECO:0000256" key="17">
    <source>
        <dbReference type="ARBA" id="ARBA00023309"/>
    </source>
</evidence>
<evidence type="ECO:0000256" key="13">
    <source>
        <dbReference type="ARBA" id="ARBA00023163"/>
    </source>
</evidence>
<keyword evidence="15" id="KW-0922">Interferon antiviral system evasion</keyword>
<evidence type="ECO:0000256" key="14">
    <source>
        <dbReference type="ARBA" id="ARBA00023200"/>
    </source>
</evidence>
<dbReference type="Gene3D" id="3.30.160.330">
    <property type="match status" value="1"/>
</dbReference>
<evidence type="ECO:0000256" key="11">
    <source>
        <dbReference type="ARBA" id="ARBA00023125"/>
    </source>
</evidence>
<evidence type="ECO:0000313" key="20">
    <source>
        <dbReference type="EMBL" id="ALP46946.1"/>
    </source>
</evidence>
<evidence type="ECO:0000313" key="21">
    <source>
        <dbReference type="Proteomes" id="UP000241004"/>
    </source>
</evidence>
<dbReference type="HAMAP" id="MF_04004">
    <property type="entry name" value="PPV_E7"/>
    <property type="match status" value="1"/>
</dbReference>
<comment type="function">
    <text evidence="18">Plays a role in viral genome replication by driving entry of quiescent cells into the cell cycle. Stimulation of progression from G1 to S phase allows the virus to efficiently use the cellular DNA replicating machinery to achieve viral genome replication. E7 protein has both transforming and trans-activating activities. Induces the disassembly of the E2F1 transcription factor from RB1, with subsequent transcriptional activation of E2F1-regulated S-phase genes. Interferes with host histone deacetylation mediated by HDAC1 and HDAC2, leading to transcription activation. Plays also a role in the inhibition of both antiviral and antiproliferative functions of host interferon alpha. Interaction with host TMEM173/STING impairs the ability of TMEM173/STING to sense cytosolic DNA and promote the production of type I interferon (IFN-alpha and IFN-beta).</text>
</comment>
<evidence type="ECO:0000256" key="3">
    <source>
        <dbReference type="ARBA" id="ARBA00022562"/>
    </source>
</evidence>
<keyword evidence="3 18" id="KW-1048">Host nucleus</keyword>
<keyword evidence="21" id="KW-1185">Reference proteome</keyword>
<keyword evidence="8 18" id="KW-1114">Inhibition of host interferon signaling pathway by virus</keyword>
<evidence type="ECO:0000256" key="2">
    <source>
        <dbReference type="ARBA" id="ARBA00022518"/>
    </source>
</evidence>
<dbReference type="GO" id="GO:0039502">
    <property type="term" value="P:symbiont-mediated suppression of host type I interferon-mediated signaling pathway"/>
    <property type="evidence" value="ECO:0007669"/>
    <property type="project" value="UniProtKB-UniRule"/>
</dbReference>
<dbReference type="SUPFAM" id="SSF161234">
    <property type="entry name" value="E7 C-terminal domain-like"/>
    <property type="match status" value="1"/>
</dbReference>
<keyword evidence="13 18" id="KW-0804">Transcription</keyword>
<dbReference type="GO" id="GO:0052170">
    <property type="term" value="P:symbiont-mediated suppression of host innate immune response"/>
    <property type="evidence" value="ECO:0007669"/>
    <property type="project" value="UniProtKB-KW"/>
</dbReference>
<organism evidence="20 21">
    <name type="scientific">Cervus elaphus papillomavirus 2</name>
    <dbReference type="NCBI Taxonomy" id="1747359"/>
    <lineage>
        <taxon>Viruses</taxon>
        <taxon>Monodnaviria</taxon>
        <taxon>Shotokuvirae</taxon>
        <taxon>Cossaviricota</taxon>
        <taxon>Papovaviricetes</taxon>
        <taxon>Zurhausenvirales</taxon>
        <taxon>Papillomaviridae</taxon>
        <taxon>Firstpapillomavirinae</taxon>
        <taxon>Xipapillomavirus</taxon>
        <taxon>Xipapillomavirus 5</taxon>
    </lineage>
</organism>
<keyword evidence="17 18" id="KW-1078">G1/S host cell cycle checkpoint dysregulation by virus</keyword>
<dbReference type="PIRSF" id="PIRSF003407">
    <property type="entry name" value="Papvi_E7"/>
    <property type="match status" value="1"/>
</dbReference>
<comment type="domain">
    <text evidence="18">The E7 terminal domain is an intrinsically disordered domain, whose flexibility and conformational transitions confer target adaptability to the oncoprotein. It allows adaptation to a variety of protein targets and exposes the PEST degradation sequence that regulates its turnover in the cell.</text>
</comment>
<evidence type="ECO:0000256" key="6">
    <source>
        <dbReference type="ARBA" id="ARBA00022723"/>
    </source>
</evidence>
<dbReference type="Pfam" id="PF00527">
    <property type="entry name" value="E7"/>
    <property type="match status" value="1"/>
</dbReference>
<keyword evidence="7 18" id="KW-0863">Zinc-finger</keyword>
<evidence type="ECO:0000256" key="10">
    <source>
        <dbReference type="ARBA" id="ARBA00023015"/>
    </source>
</evidence>
<dbReference type="EMBL" id="KT932712">
    <property type="protein sequence ID" value="ALP46946.1"/>
    <property type="molecule type" value="Genomic_DNA"/>
</dbReference>
<accession>A0A1I9KHY7</accession>
<dbReference type="GO" id="GO:0006351">
    <property type="term" value="P:DNA-templated transcription"/>
    <property type="evidence" value="ECO:0007669"/>
    <property type="project" value="UniProtKB-UniRule"/>
</dbReference>
<comment type="subcellular location">
    <subcellularLocation>
        <location evidence="18">Host cytoplasm</location>
    </subcellularLocation>
    <subcellularLocation>
        <location evidence="18">Host nucleus</location>
    </subcellularLocation>
    <text evidence="18">Predominantly found in the host nucleus.</text>
</comment>
<keyword evidence="9 18" id="KW-0862">Zinc</keyword>
<keyword evidence="10 18" id="KW-0805">Transcription regulation</keyword>
<name>A0A1I9KHY7_9PAPI</name>
<dbReference type="GO" id="GO:0003700">
    <property type="term" value="F:DNA-binding transcription factor activity"/>
    <property type="evidence" value="ECO:0007669"/>
    <property type="project" value="UniProtKB-UniRule"/>
</dbReference>
<comment type="caution">
    <text evidence="18">Lacks conserved residue(s) required for the propagation of feature annotation.</text>
</comment>
<evidence type="ECO:0000256" key="19">
    <source>
        <dbReference type="PIRNR" id="PIRNR003407"/>
    </source>
</evidence>
<dbReference type="InterPro" id="IPR000148">
    <property type="entry name" value="Papilloma_E7"/>
</dbReference>
<dbReference type="OrthoDB" id="28045at10239"/>
<keyword evidence="11 18" id="KW-0238">DNA-binding</keyword>
<dbReference type="GO" id="GO:0008270">
    <property type="term" value="F:zinc ion binding"/>
    <property type="evidence" value="ECO:0007669"/>
    <property type="project" value="UniProtKB-KW"/>
</dbReference>
<keyword evidence="5 18" id="KW-1090">Inhibition of host innate immune response by virus</keyword>
<evidence type="ECO:0000256" key="1">
    <source>
        <dbReference type="ARBA" id="ARBA00022504"/>
    </source>
</evidence>
<comment type="subunit">
    <text evidence="18">Homodimer. Homooligomer. Interacts with host RB1; this interaction induces dissociation of RB1-E2F1 complex thereby disrupting RB1 activity. Interacts with host EP300; this interaction represses EP300 transcriptional activity. Interacts with protein E2; this interaction inhibits E7 oncogenic activity. Interacts with host TMEM173/STING; this interaction impairs the ability of TMEM173/STING to sense cytosolic DNA and promote the production of type I interferon (IFN-alpha and IFN-beta).</text>
</comment>
<feature type="short sequence motif" description="LXCXE motif; interaction with host RB1 and TMEM173/STING" evidence="18">
    <location>
        <begin position="24"/>
        <end position="28"/>
    </location>
</feature>
<keyword evidence="14 18" id="KW-1035">Host cytoplasm</keyword>
<reference evidence="20 21" key="1">
    <citation type="submission" date="2015-10" db="EMBL/GenBank/DDBJ databases">
        <title>Exploring papillomavirus diversity in european mammals.</title>
        <authorList>
            <person name="Mengual-Chulia B."/>
            <person name="Gottschling M."/>
            <person name="Weps P."/>
            <person name="Bravo I.G."/>
        </authorList>
    </citation>
    <scope>NUCLEOTIDE SEQUENCE [LARGE SCALE GENOMIC DNA]</scope>
    <source>
        <strain evidence="20">S129/08.1</strain>
    </source>
</reference>
<evidence type="ECO:0000256" key="12">
    <source>
        <dbReference type="ARBA" id="ARBA00023159"/>
    </source>
</evidence>
<proteinExistence type="inferred from homology"/>